<dbReference type="EMBL" id="KQ996494">
    <property type="protein sequence ID" value="KZV44802.1"/>
    <property type="molecule type" value="Genomic_DNA"/>
</dbReference>
<reference evidence="3 4" key="1">
    <citation type="journal article" date="2015" name="Proc. Natl. Acad. Sci. U.S.A.">
        <title>The resurrection genome of Boea hygrometrica: A blueprint for survival of dehydration.</title>
        <authorList>
            <person name="Xiao L."/>
            <person name="Yang G."/>
            <person name="Zhang L."/>
            <person name="Yang X."/>
            <person name="Zhao S."/>
            <person name="Ji Z."/>
            <person name="Zhou Q."/>
            <person name="Hu M."/>
            <person name="Wang Y."/>
            <person name="Chen M."/>
            <person name="Xu Y."/>
            <person name="Jin H."/>
            <person name="Xiao X."/>
            <person name="Hu G."/>
            <person name="Bao F."/>
            <person name="Hu Y."/>
            <person name="Wan P."/>
            <person name="Li L."/>
            <person name="Deng X."/>
            <person name="Kuang T."/>
            <person name="Xiang C."/>
            <person name="Zhu J.K."/>
            <person name="Oliver M.J."/>
            <person name="He Y."/>
        </authorList>
    </citation>
    <scope>NUCLEOTIDE SEQUENCE [LARGE SCALE GENOMIC DNA]</scope>
    <source>
        <strain evidence="4">cv. XS01</strain>
    </source>
</reference>
<keyword evidence="2" id="KW-0472">Membrane</keyword>
<feature type="region of interest" description="Disordered" evidence="1">
    <location>
        <begin position="117"/>
        <end position="188"/>
    </location>
</feature>
<protein>
    <submittedName>
        <fullName evidence="3">Uncharacterized protein</fullName>
    </submittedName>
</protein>
<feature type="compositionally biased region" description="Basic and acidic residues" evidence="1">
    <location>
        <begin position="169"/>
        <end position="179"/>
    </location>
</feature>
<evidence type="ECO:0000256" key="1">
    <source>
        <dbReference type="SAM" id="MobiDB-lite"/>
    </source>
</evidence>
<keyword evidence="2" id="KW-1133">Transmembrane helix</keyword>
<proteinExistence type="predicted"/>
<organism evidence="3 4">
    <name type="scientific">Dorcoceras hygrometricum</name>
    <dbReference type="NCBI Taxonomy" id="472368"/>
    <lineage>
        <taxon>Eukaryota</taxon>
        <taxon>Viridiplantae</taxon>
        <taxon>Streptophyta</taxon>
        <taxon>Embryophyta</taxon>
        <taxon>Tracheophyta</taxon>
        <taxon>Spermatophyta</taxon>
        <taxon>Magnoliopsida</taxon>
        <taxon>eudicotyledons</taxon>
        <taxon>Gunneridae</taxon>
        <taxon>Pentapetalae</taxon>
        <taxon>asterids</taxon>
        <taxon>lamiids</taxon>
        <taxon>Lamiales</taxon>
        <taxon>Gesneriaceae</taxon>
        <taxon>Didymocarpoideae</taxon>
        <taxon>Trichosporeae</taxon>
        <taxon>Loxocarpinae</taxon>
        <taxon>Dorcoceras</taxon>
    </lineage>
</organism>
<dbReference type="Proteomes" id="UP000250235">
    <property type="component" value="Unassembled WGS sequence"/>
</dbReference>
<feature type="transmembrane region" description="Helical" evidence="2">
    <location>
        <begin position="14"/>
        <end position="38"/>
    </location>
</feature>
<accession>A0A2Z7CCQ2</accession>
<gene>
    <name evidence="3" type="ORF">F511_09845</name>
</gene>
<evidence type="ECO:0000313" key="3">
    <source>
        <dbReference type="EMBL" id="KZV44802.1"/>
    </source>
</evidence>
<evidence type="ECO:0000256" key="2">
    <source>
        <dbReference type="SAM" id="Phobius"/>
    </source>
</evidence>
<name>A0A2Z7CCQ2_9LAMI</name>
<keyword evidence="4" id="KW-1185">Reference proteome</keyword>
<dbReference type="AlphaFoldDB" id="A0A2Z7CCQ2"/>
<sequence length="188" mass="21201">MHDHPISRPSTAQIIWGTPIVALVVGAVPTGLSAHILSTAEMRHHADRVILQKAQIQPSSNRPRVLYRRLKGDVARIMVFFKIMNFSSGPDLRYTKSYTSILRLGLATGILLMPPITTSRPEDRAARSRPRPTPLYRESRPRTHAQLGSVSRGEYHASKSPTSTCLSPFERRDHRELRRASRSRFSSI</sequence>
<evidence type="ECO:0000313" key="4">
    <source>
        <dbReference type="Proteomes" id="UP000250235"/>
    </source>
</evidence>
<keyword evidence="2" id="KW-0812">Transmembrane</keyword>